<dbReference type="GO" id="GO:0008422">
    <property type="term" value="F:beta-glucosidase activity"/>
    <property type="evidence" value="ECO:0007669"/>
    <property type="project" value="TreeGrafter"/>
</dbReference>
<dbReference type="GO" id="GO:0005975">
    <property type="term" value="P:carbohydrate metabolic process"/>
    <property type="evidence" value="ECO:0007669"/>
    <property type="project" value="InterPro"/>
</dbReference>
<name>A0A371FBJ3_MUCPR</name>
<keyword evidence="5" id="KW-1185">Reference proteome</keyword>
<dbReference type="Proteomes" id="UP000257109">
    <property type="component" value="Unassembled WGS sequence"/>
</dbReference>
<protein>
    <submittedName>
        <fullName evidence="4">Furostanol glycoside 26-O-beta-glucosidase</fullName>
    </submittedName>
</protein>
<dbReference type="PRINTS" id="PR00131">
    <property type="entry name" value="GLHYDRLASE1"/>
</dbReference>
<comment type="caution">
    <text evidence="4">The sequence shown here is derived from an EMBL/GenBank/DDBJ whole genome shotgun (WGS) entry which is preliminary data.</text>
</comment>
<dbReference type="STRING" id="157652.A0A371FBJ3"/>
<gene>
    <name evidence="4" type="primary">F26G</name>
    <name evidence="4" type="ORF">CR513_44419</name>
</gene>
<evidence type="ECO:0000256" key="2">
    <source>
        <dbReference type="PROSITE-ProRule" id="PRU10055"/>
    </source>
</evidence>
<dbReference type="AlphaFoldDB" id="A0A371FBJ3"/>
<dbReference type="SUPFAM" id="SSF51445">
    <property type="entry name" value="(Trans)glycosidases"/>
    <property type="match status" value="1"/>
</dbReference>
<sequence length="494" mass="56346">MQEHSPIANIIGEAYATPNDIVERGSFPHDFLFGAGTSALQVEGAAHEGGRGLGVWDDRVNRNKGAFINGDKFPTMIQHYKRYKEDVQHLKNLGVNSYRMSISWSRVLPDGTIKGGVNQEGINFYNQLIDELLANGITPFVTIVHFDYPLAIHKNLGGFLNSSIVNYYKDYCELLFKTYGDRVKHWTTINEPQIVGLFTYMHGYDNDDPEPCQTTKLCKQAYTVVHNYILCHATAVKLYREKFQATQGGQIGHVLGSQSFEPYSSKSEDVAAAKRLMDFFMGWILGPVVYGDYPKIMRKLPNFIEEEKKIVAGSMDFIGINYYTSHFAKHETNKTNMKLSDNFDALAIIEDFNVEGKTLGYLVRQLLKDCTDKHGGSFVYPKGLYNILQHIKNKYQNPNIYITENGIASVNITNPLKDTHRIKYLATHLNYTKAAIEDGVKVRGYFVWAAFDTFEFRAGFSQNWGLIHVDFKDHLKRQVTAAGKWYKRFLKHIF</sequence>
<dbReference type="Gene3D" id="3.20.20.80">
    <property type="entry name" value="Glycosidases"/>
    <property type="match status" value="1"/>
</dbReference>
<dbReference type="InterPro" id="IPR017853">
    <property type="entry name" value="GH"/>
</dbReference>
<evidence type="ECO:0000313" key="4">
    <source>
        <dbReference type="EMBL" id="RDX75668.1"/>
    </source>
</evidence>
<dbReference type="FunFam" id="3.20.20.80:FF:000041">
    <property type="entry name" value="Beta-glucosidase 7"/>
    <property type="match status" value="1"/>
</dbReference>
<feature type="non-terminal residue" evidence="4">
    <location>
        <position position="1"/>
    </location>
</feature>
<accession>A0A371FBJ3</accession>
<evidence type="ECO:0000313" key="5">
    <source>
        <dbReference type="Proteomes" id="UP000257109"/>
    </source>
</evidence>
<feature type="active site" description="Nucleophile" evidence="2">
    <location>
        <position position="404"/>
    </location>
</feature>
<dbReference type="InterPro" id="IPR001360">
    <property type="entry name" value="Glyco_hydro_1"/>
</dbReference>
<organism evidence="4 5">
    <name type="scientific">Mucuna pruriens</name>
    <name type="common">Velvet bean</name>
    <name type="synonym">Dolichos pruriens</name>
    <dbReference type="NCBI Taxonomy" id="157652"/>
    <lineage>
        <taxon>Eukaryota</taxon>
        <taxon>Viridiplantae</taxon>
        <taxon>Streptophyta</taxon>
        <taxon>Embryophyta</taxon>
        <taxon>Tracheophyta</taxon>
        <taxon>Spermatophyta</taxon>
        <taxon>Magnoliopsida</taxon>
        <taxon>eudicotyledons</taxon>
        <taxon>Gunneridae</taxon>
        <taxon>Pentapetalae</taxon>
        <taxon>rosids</taxon>
        <taxon>fabids</taxon>
        <taxon>Fabales</taxon>
        <taxon>Fabaceae</taxon>
        <taxon>Papilionoideae</taxon>
        <taxon>50 kb inversion clade</taxon>
        <taxon>NPAAA clade</taxon>
        <taxon>indigoferoid/millettioid clade</taxon>
        <taxon>Phaseoleae</taxon>
        <taxon>Mucuna</taxon>
    </lineage>
</organism>
<evidence type="ECO:0000256" key="1">
    <source>
        <dbReference type="ARBA" id="ARBA00010838"/>
    </source>
</evidence>
<reference evidence="4" key="1">
    <citation type="submission" date="2018-05" db="EMBL/GenBank/DDBJ databases">
        <title>Draft genome of Mucuna pruriens seed.</title>
        <authorList>
            <person name="Nnadi N.E."/>
            <person name="Vos R."/>
            <person name="Hasami M.H."/>
            <person name="Devisetty U.K."/>
            <person name="Aguiy J.C."/>
        </authorList>
    </citation>
    <scope>NUCLEOTIDE SEQUENCE [LARGE SCALE GENOMIC DNA]</scope>
    <source>
        <strain evidence="4">JCA_2017</strain>
    </source>
</reference>
<dbReference type="Pfam" id="PF00232">
    <property type="entry name" value="Glyco_hydro_1"/>
    <property type="match status" value="1"/>
</dbReference>
<dbReference type="EMBL" id="QJKJ01009755">
    <property type="protein sequence ID" value="RDX75668.1"/>
    <property type="molecule type" value="Genomic_DNA"/>
</dbReference>
<dbReference type="InterPro" id="IPR018120">
    <property type="entry name" value="Glyco_hydro_1_AS"/>
</dbReference>
<comment type="similarity">
    <text evidence="1 3">Belongs to the glycosyl hydrolase 1 family.</text>
</comment>
<dbReference type="PANTHER" id="PTHR10353">
    <property type="entry name" value="GLYCOSYL HYDROLASE"/>
    <property type="match status" value="1"/>
</dbReference>
<evidence type="ECO:0000256" key="3">
    <source>
        <dbReference type="RuleBase" id="RU003690"/>
    </source>
</evidence>
<dbReference type="PROSITE" id="PS00572">
    <property type="entry name" value="GLYCOSYL_HYDROL_F1_1"/>
    <property type="match status" value="1"/>
</dbReference>
<dbReference type="PANTHER" id="PTHR10353:SF154">
    <property type="entry name" value="BETA-GLUCOSIDASE 9-RELATED"/>
    <property type="match status" value="1"/>
</dbReference>
<proteinExistence type="inferred from homology"/>
<dbReference type="OrthoDB" id="65569at2759"/>